<dbReference type="AlphaFoldDB" id="F9XIE0"/>
<dbReference type="GeneID" id="13402714"/>
<dbReference type="Proteomes" id="UP000008062">
    <property type="component" value="Chromosome 8"/>
</dbReference>
<protein>
    <submittedName>
        <fullName evidence="2">Uncharacterized protein</fullName>
    </submittedName>
</protein>
<evidence type="ECO:0000313" key="2">
    <source>
        <dbReference type="EMBL" id="EGP85471.1"/>
    </source>
</evidence>
<dbReference type="KEGG" id="ztr:MYCGRDRAFT_105351"/>
<name>F9XIE0_ZYMTI</name>
<dbReference type="RefSeq" id="XP_003850495.1">
    <property type="nucleotide sequence ID" value="XM_003850447.1"/>
</dbReference>
<dbReference type="HOGENOM" id="CLU_2924492_0_0_1"/>
<organism evidence="2 3">
    <name type="scientific">Zymoseptoria tritici (strain CBS 115943 / IPO323)</name>
    <name type="common">Speckled leaf blotch fungus</name>
    <name type="synonym">Septoria tritici</name>
    <dbReference type="NCBI Taxonomy" id="336722"/>
    <lineage>
        <taxon>Eukaryota</taxon>
        <taxon>Fungi</taxon>
        <taxon>Dikarya</taxon>
        <taxon>Ascomycota</taxon>
        <taxon>Pezizomycotina</taxon>
        <taxon>Dothideomycetes</taxon>
        <taxon>Dothideomycetidae</taxon>
        <taxon>Mycosphaerellales</taxon>
        <taxon>Mycosphaerellaceae</taxon>
        <taxon>Zymoseptoria</taxon>
    </lineage>
</organism>
<feature type="transmembrane region" description="Helical" evidence="1">
    <location>
        <begin position="37"/>
        <end position="59"/>
    </location>
</feature>
<keyword evidence="3" id="KW-1185">Reference proteome</keyword>
<proteinExistence type="predicted"/>
<dbReference type="EMBL" id="CM001203">
    <property type="protein sequence ID" value="EGP85471.1"/>
    <property type="molecule type" value="Genomic_DNA"/>
</dbReference>
<dbReference type="VEuPathDB" id="FungiDB:ZTRI_8.123"/>
<evidence type="ECO:0000256" key="1">
    <source>
        <dbReference type="SAM" id="Phobius"/>
    </source>
</evidence>
<keyword evidence="1" id="KW-0812">Transmembrane</keyword>
<gene>
    <name evidence="2" type="ORF">MYCGRDRAFT_105351</name>
</gene>
<dbReference type="InParanoid" id="F9XIE0"/>
<keyword evidence="1" id="KW-1133">Transmembrane helix</keyword>
<evidence type="ECO:0000313" key="3">
    <source>
        <dbReference type="Proteomes" id="UP000008062"/>
    </source>
</evidence>
<accession>F9XIE0</accession>
<keyword evidence="1" id="KW-0472">Membrane</keyword>
<reference evidence="2 3" key="1">
    <citation type="journal article" date="2011" name="PLoS Genet.">
        <title>Finished genome of the fungal wheat pathogen Mycosphaerella graminicola reveals dispensome structure, chromosome plasticity, and stealth pathogenesis.</title>
        <authorList>
            <person name="Goodwin S.B."/>
            <person name="Ben M'barek S."/>
            <person name="Dhillon B."/>
            <person name="Wittenberg A.H.J."/>
            <person name="Crane C.F."/>
            <person name="Hane J.K."/>
            <person name="Foster A.J."/>
            <person name="Van der Lee T.A.J."/>
            <person name="Grimwood J."/>
            <person name="Aerts A."/>
            <person name="Antoniw J."/>
            <person name="Bailey A."/>
            <person name="Bluhm B."/>
            <person name="Bowler J."/>
            <person name="Bristow J."/>
            <person name="van der Burgt A."/>
            <person name="Canto-Canche B."/>
            <person name="Churchill A.C.L."/>
            <person name="Conde-Ferraez L."/>
            <person name="Cools H.J."/>
            <person name="Coutinho P.M."/>
            <person name="Csukai M."/>
            <person name="Dehal P."/>
            <person name="De Wit P."/>
            <person name="Donzelli B."/>
            <person name="van de Geest H.C."/>
            <person name="van Ham R.C.H.J."/>
            <person name="Hammond-Kosack K.E."/>
            <person name="Henrissat B."/>
            <person name="Kilian A."/>
            <person name="Kobayashi A.K."/>
            <person name="Koopmann E."/>
            <person name="Kourmpetis Y."/>
            <person name="Kuzniar A."/>
            <person name="Lindquist E."/>
            <person name="Lombard V."/>
            <person name="Maliepaard C."/>
            <person name="Martins N."/>
            <person name="Mehrabi R."/>
            <person name="Nap J.P.H."/>
            <person name="Ponomarenko A."/>
            <person name="Rudd J.J."/>
            <person name="Salamov A."/>
            <person name="Schmutz J."/>
            <person name="Schouten H.J."/>
            <person name="Shapiro H."/>
            <person name="Stergiopoulos I."/>
            <person name="Torriani S.F.F."/>
            <person name="Tu H."/>
            <person name="de Vries R.P."/>
            <person name="Waalwijk C."/>
            <person name="Ware S.B."/>
            <person name="Wiebenga A."/>
            <person name="Zwiers L.-H."/>
            <person name="Oliver R.P."/>
            <person name="Grigoriev I.V."/>
            <person name="Kema G.H.J."/>
        </authorList>
    </citation>
    <scope>NUCLEOTIDE SEQUENCE [LARGE SCALE GENOMIC DNA]</scope>
    <source>
        <strain evidence="3">CBS 115943 / IPO323</strain>
    </source>
</reference>
<sequence length="61" mass="7049">MRQPRLASLPQRTMRMLVIGSPVCSTWRSCRRRTRGFVLRQAGCLFSFVVFLAEMVVVWCG</sequence>